<sequence length="64" mass="7097">DTKSPSPAQQGLQDQLDPLAMRKAASSYSIAQLRMERQLKSLDVEPEQCLLPTSRSHGKRGCDK</sequence>
<organism evidence="2 3">
    <name type="scientific">Fusarium ambrosium</name>
    <dbReference type="NCBI Taxonomy" id="131363"/>
    <lineage>
        <taxon>Eukaryota</taxon>
        <taxon>Fungi</taxon>
        <taxon>Dikarya</taxon>
        <taxon>Ascomycota</taxon>
        <taxon>Pezizomycotina</taxon>
        <taxon>Sordariomycetes</taxon>
        <taxon>Hypocreomycetidae</taxon>
        <taxon>Hypocreales</taxon>
        <taxon>Nectriaceae</taxon>
        <taxon>Fusarium</taxon>
        <taxon>Fusarium solani species complex</taxon>
    </lineage>
</organism>
<feature type="compositionally biased region" description="Polar residues" evidence="1">
    <location>
        <begin position="1"/>
        <end position="13"/>
    </location>
</feature>
<feature type="region of interest" description="Disordered" evidence="1">
    <location>
        <begin position="1"/>
        <end position="20"/>
    </location>
</feature>
<evidence type="ECO:0000256" key="1">
    <source>
        <dbReference type="SAM" id="MobiDB-lite"/>
    </source>
</evidence>
<gene>
    <name evidence="2" type="ORF">CDV31_010467</name>
</gene>
<accession>A0A428TNA6</accession>
<protein>
    <submittedName>
        <fullName evidence="2">Uncharacterized protein</fullName>
    </submittedName>
</protein>
<dbReference type="EMBL" id="NIZV01000163">
    <property type="protein sequence ID" value="RSM03472.1"/>
    <property type="molecule type" value="Genomic_DNA"/>
</dbReference>
<evidence type="ECO:0000313" key="3">
    <source>
        <dbReference type="Proteomes" id="UP000288429"/>
    </source>
</evidence>
<evidence type="ECO:0000313" key="2">
    <source>
        <dbReference type="EMBL" id="RSM03472.1"/>
    </source>
</evidence>
<feature type="non-terminal residue" evidence="2">
    <location>
        <position position="1"/>
    </location>
</feature>
<proteinExistence type="predicted"/>
<dbReference type="AlphaFoldDB" id="A0A428TNA6"/>
<name>A0A428TNA6_9HYPO</name>
<reference evidence="2 3" key="1">
    <citation type="submission" date="2017-06" db="EMBL/GenBank/DDBJ databases">
        <title>Cmopartive genomic analysis of Ambrosia Fusariam Clade fungi.</title>
        <authorList>
            <person name="Stajich J.E."/>
            <person name="Carrillo J."/>
            <person name="Kijimoto T."/>
            <person name="Eskalen A."/>
            <person name="O'Donnell K."/>
            <person name="Kasson M."/>
        </authorList>
    </citation>
    <scope>NUCLEOTIDE SEQUENCE [LARGE SCALE GENOMIC DNA]</scope>
    <source>
        <strain evidence="2 3">NRRL 20438</strain>
    </source>
</reference>
<dbReference type="Proteomes" id="UP000288429">
    <property type="component" value="Unassembled WGS sequence"/>
</dbReference>
<keyword evidence="3" id="KW-1185">Reference proteome</keyword>
<comment type="caution">
    <text evidence="2">The sequence shown here is derived from an EMBL/GenBank/DDBJ whole genome shotgun (WGS) entry which is preliminary data.</text>
</comment>